<organism evidence="1">
    <name type="scientific">Lepeophtheirus salmonis</name>
    <name type="common">Salmon louse</name>
    <name type="synonym">Caligus salmonis</name>
    <dbReference type="NCBI Taxonomy" id="72036"/>
    <lineage>
        <taxon>Eukaryota</taxon>
        <taxon>Metazoa</taxon>
        <taxon>Ecdysozoa</taxon>
        <taxon>Arthropoda</taxon>
        <taxon>Crustacea</taxon>
        <taxon>Multicrustacea</taxon>
        <taxon>Hexanauplia</taxon>
        <taxon>Copepoda</taxon>
        <taxon>Siphonostomatoida</taxon>
        <taxon>Caligidae</taxon>
        <taxon>Lepeophtheirus</taxon>
    </lineage>
</organism>
<proteinExistence type="predicted"/>
<dbReference type="EMBL" id="HACA01005557">
    <property type="protein sequence ID" value="CDW22918.1"/>
    <property type="molecule type" value="Transcribed_RNA"/>
</dbReference>
<sequence length="59" mass="6583">MSTIMYISKEGECRHHSIHITGPNPLLQGQLTPTTSISLNIHSLAPSYNTFCVYNCLFT</sequence>
<evidence type="ECO:0000313" key="1">
    <source>
        <dbReference type="EMBL" id="CDW22918.1"/>
    </source>
</evidence>
<name>A0A0K2TA95_LEPSM</name>
<accession>A0A0K2TA95</accession>
<reference evidence="1" key="1">
    <citation type="submission" date="2014-05" db="EMBL/GenBank/DDBJ databases">
        <authorList>
            <person name="Chronopoulou M."/>
        </authorList>
    </citation>
    <scope>NUCLEOTIDE SEQUENCE</scope>
    <source>
        <tissue evidence="1">Whole organism</tissue>
    </source>
</reference>
<dbReference type="AlphaFoldDB" id="A0A0K2TA95"/>
<protein>
    <submittedName>
        <fullName evidence="1">Uncharacterized protein</fullName>
    </submittedName>
</protein>